<accession>A0AA39ZPE3</accession>
<feature type="region of interest" description="Disordered" evidence="1">
    <location>
        <begin position="138"/>
        <end position="159"/>
    </location>
</feature>
<gene>
    <name evidence="2" type="ORF">B0H67DRAFT_650468</name>
</gene>
<feature type="compositionally biased region" description="Polar residues" evidence="1">
    <location>
        <begin position="150"/>
        <end position="159"/>
    </location>
</feature>
<sequence>MSLPLVYLVLCGALAALLHLQLRLAIAARHRDLQAASAPEPNDDASSSSSGLPSPSPSLPLPSPVTSGASSPSSSIEPLHVRDCLPRGPRLRPRPQPRPDLRTRRYFSEPYEYEMDDAASVVLRPRVQVPCMPAFRRDSAYRGQEEDTSEYTSDGGSDASTVVGPPHSAALLETVVPPLELAFHNSFLPSPDWTLALHFSRDGDVAAYRCEEDQREPRHISPFTRLIDLGTARAEYGTLPADSPAIVVYNSHWRRALISLRVLVDLLSTNPPDSPSLHPPAVSALILAPPLPPARETTQSWASWLFSAVFSTLCSFGPSRPSYHFYLHPIMEEVSNLHAGYVDIAAMLPWDTANALNSTTIPAIEDREGDGFDAPHRYLASKTTGMPLGRFLDETASLIMDMCDSDRLDADTSFVRCPDTLHSQARLAEDTWRSVFSQTRSRYVYAAHSTLNCFRSFLRLQYWLEPARTKSELPNIFLDDFADALDPNKKVGWMVSEDVPNLKARLSTIMGALRSMSDFAAECISPETCATTRPTFEPVYQRDGYTKYSGMDMALSTRCTFQLLRPVYLALINPLERANRAIETWEEQHLAPVR</sequence>
<keyword evidence="3" id="KW-1185">Reference proteome</keyword>
<evidence type="ECO:0000313" key="3">
    <source>
        <dbReference type="Proteomes" id="UP001172102"/>
    </source>
</evidence>
<feature type="compositionally biased region" description="Low complexity" evidence="1">
    <location>
        <begin position="64"/>
        <end position="78"/>
    </location>
</feature>
<reference evidence="2" key="1">
    <citation type="submission" date="2023-06" db="EMBL/GenBank/DDBJ databases">
        <title>Genome-scale phylogeny and comparative genomics of the fungal order Sordariales.</title>
        <authorList>
            <consortium name="Lawrence Berkeley National Laboratory"/>
            <person name="Hensen N."/>
            <person name="Bonometti L."/>
            <person name="Westerberg I."/>
            <person name="Brannstrom I.O."/>
            <person name="Guillou S."/>
            <person name="Cros-Aarteil S."/>
            <person name="Calhoun S."/>
            <person name="Haridas S."/>
            <person name="Kuo A."/>
            <person name="Mondo S."/>
            <person name="Pangilinan J."/>
            <person name="Riley R."/>
            <person name="Labutti K."/>
            <person name="Andreopoulos B."/>
            <person name="Lipzen A."/>
            <person name="Chen C."/>
            <person name="Yanf M."/>
            <person name="Daum C."/>
            <person name="Ng V."/>
            <person name="Clum A."/>
            <person name="Steindorff A."/>
            <person name="Ohm R."/>
            <person name="Martin F."/>
            <person name="Silar P."/>
            <person name="Natvig D."/>
            <person name="Lalanne C."/>
            <person name="Gautier V."/>
            <person name="Ament-Velasquez S.L."/>
            <person name="Kruys A."/>
            <person name="Hutchinson M.I."/>
            <person name="Powell A.J."/>
            <person name="Barry K."/>
            <person name="Miller A.N."/>
            <person name="Grigoriev I.V."/>
            <person name="Debuchy R."/>
            <person name="Gladieux P."/>
            <person name="Thoren M.H."/>
            <person name="Johannesson H."/>
        </authorList>
    </citation>
    <scope>NUCLEOTIDE SEQUENCE</scope>
    <source>
        <strain evidence="2">SMH4607-1</strain>
    </source>
</reference>
<dbReference type="Proteomes" id="UP001172102">
    <property type="component" value="Unassembled WGS sequence"/>
</dbReference>
<organism evidence="2 3">
    <name type="scientific">Lasiosphaeris hirsuta</name>
    <dbReference type="NCBI Taxonomy" id="260670"/>
    <lineage>
        <taxon>Eukaryota</taxon>
        <taxon>Fungi</taxon>
        <taxon>Dikarya</taxon>
        <taxon>Ascomycota</taxon>
        <taxon>Pezizomycotina</taxon>
        <taxon>Sordariomycetes</taxon>
        <taxon>Sordariomycetidae</taxon>
        <taxon>Sordariales</taxon>
        <taxon>Lasiosphaeriaceae</taxon>
        <taxon>Lasiosphaeris</taxon>
    </lineage>
</organism>
<protein>
    <submittedName>
        <fullName evidence="2">Uncharacterized protein</fullName>
    </submittedName>
</protein>
<feature type="compositionally biased region" description="Pro residues" evidence="1">
    <location>
        <begin position="54"/>
        <end position="63"/>
    </location>
</feature>
<dbReference type="EMBL" id="JAUKUA010000010">
    <property type="protein sequence ID" value="KAK0701237.1"/>
    <property type="molecule type" value="Genomic_DNA"/>
</dbReference>
<comment type="caution">
    <text evidence="2">The sequence shown here is derived from an EMBL/GenBank/DDBJ whole genome shotgun (WGS) entry which is preliminary data.</text>
</comment>
<feature type="region of interest" description="Disordered" evidence="1">
    <location>
        <begin position="35"/>
        <end position="105"/>
    </location>
</feature>
<evidence type="ECO:0000313" key="2">
    <source>
        <dbReference type="EMBL" id="KAK0701237.1"/>
    </source>
</evidence>
<evidence type="ECO:0000256" key="1">
    <source>
        <dbReference type="SAM" id="MobiDB-lite"/>
    </source>
</evidence>
<dbReference type="AlphaFoldDB" id="A0AA39ZPE3"/>
<name>A0AA39ZPE3_9PEZI</name>
<proteinExistence type="predicted"/>